<proteinExistence type="predicted"/>
<reference evidence="2 4" key="1">
    <citation type="submission" date="2023-07" db="EMBL/GenBank/DDBJ databases">
        <authorList>
            <person name="Peeters C."/>
        </authorList>
    </citation>
    <scope>NUCLEOTIDE SEQUENCE</scope>
    <source>
        <strain evidence="1 4">LMG 18095</strain>
        <strain evidence="2">R-77560</strain>
    </source>
</reference>
<organism evidence="2 3">
    <name type="scientific">Ralstonia thomasii</name>
    <dbReference type="NCBI Taxonomy" id="3058596"/>
    <lineage>
        <taxon>Bacteria</taxon>
        <taxon>Pseudomonadati</taxon>
        <taxon>Pseudomonadota</taxon>
        <taxon>Betaproteobacteria</taxon>
        <taxon>Burkholderiales</taxon>
        <taxon>Burkholderiaceae</taxon>
        <taxon>Ralstonia</taxon>
    </lineage>
</organism>
<evidence type="ECO:0000313" key="2">
    <source>
        <dbReference type="EMBL" id="CAJ0805264.1"/>
    </source>
</evidence>
<dbReference type="EMBL" id="CATZAZ010000012">
    <property type="protein sequence ID" value="CAJ0805264.1"/>
    <property type="molecule type" value="Genomic_DNA"/>
</dbReference>
<sequence>MPTIAQRCARRLPFGWTVERTGVVANRAAMIVMMPALAIDGDLIVRRAIALLVALRSVLADTLPARLAFGLVPTRAFDPSTGSVVSALTDGELSTSHAWLNNPTARGLAQSPRKWGVSGCVSATTPDDRRRDSLLAQVGAVGATPRALNVALSQRTLQEQVRRLFNGFVLRPPAGTLFSLAILKRDPDASQPDRICRASAADSFACQLLGSAH</sequence>
<dbReference type="RefSeq" id="WP_012435302.1">
    <property type="nucleotide sequence ID" value="NZ_CATWDO010000013.1"/>
</dbReference>
<protein>
    <submittedName>
        <fullName evidence="2">Uncharacterized protein</fullName>
    </submittedName>
</protein>
<dbReference type="Proteomes" id="UP001189756">
    <property type="component" value="Unassembled WGS sequence"/>
</dbReference>
<dbReference type="AlphaFoldDB" id="A0AAD2BYB7"/>
<comment type="caution">
    <text evidence="2">The sequence shown here is derived from an EMBL/GenBank/DDBJ whole genome shotgun (WGS) entry which is preliminary data.</text>
</comment>
<name>A0AAD2BYB7_9RALS</name>
<dbReference type="EMBL" id="CATZAR010000015">
    <property type="protein sequence ID" value="CAJ0803575.1"/>
    <property type="molecule type" value="Genomic_DNA"/>
</dbReference>
<dbReference type="Proteomes" id="UP001189773">
    <property type="component" value="Unassembled WGS sequence"/>
</dbReference>
<evidence type="ECO:0000313" key="1">
    <source>
        <dbReference type="EMBL" id="CAJ0803575.1"/>
    </source>
</evidence>
<gene>
    <name evidence="1" type="ORF">LMG18095_03945</name>
    <name evidence="2" type="ORF">R77560_04215</name>
</gene>
<evidence type="ECO:0000313" key="4">
    <source>
        <dbReference type="Proteomes" id="UP001189773"/>
    </source>
</evidence>
<evidence type="ECO:0000313" key="3">
    <source>
        <dbReference type="Proteomes" id="UP001189756"/>
    </source>
</evidence>
<accession>A0AAD2BYB7</accession>
<keyword evidence="4" id="KW-1185">Reference proteome</keyword>